<sequence length="267" mass="30365">MSLSDIEFISDNETINSQSDEECNDDNEDFLAYFTKKFSVNTIIHTSVPIEYPRTSPTGVATIYNITGWSNPLACFSDIQYSINGSGGGITLKDCPFLGTSVKKNEQDFKRIIAQQENNTVQRKTCSFFLAAQESTCKFKSNNVQCTGKATLRKVKCNGTLVVTYIIGCEKYVSGEKWHRYMKIPDDIDLISLLRNLFNGSHIPEIENNECKTIFPLNSRRKTCGNILLFKFLYVLHFTNKKFFKDFFHTHNGGEVVRGKLLKNHAM</sequence>
<keyword evidence="2" id="KW-1185">Reference proteome</keyword>
<dbReference type="EMBL" id="AUPC02000333">
    <property type="protein sequence ID" value="POG61607.1"/>
    <property type="molecule type" value="Genomic_DNA"/>
</dbReference>
<reference evidence="1 2" key="2">
    <citation type="journal article" date="2018" name="New Phytol.">
        <title>High intraspecific genome diversity in the model arbuscular mycorrhizal symbiont Rhizophagus irregularis.</title>
        <authorList>
            <person name="Chen E.C.H."/>
            <person name="Morin E."/>
            <person name="Beaudet D."/>
            <person name="Noel J."/>
            <person name="Yildirir G."/>
            <person name="Ndikumana S."/>
            <person name="Charron P."/>
            <person name="St-Onge C."/>
            <person name="Giorgi J."/>
            <person name="Kruger M."/>
            <person name="Marton T."/>
            <person name="Ropars J."/>
            <person name="Grigoriev I.V."/>
            <person name="Hainaut M."/>
            <person name="Henrissat B."/>
            <person name="Roux C."/>
            <person name="Martin F."/>
            <person name="Corradi N."/>
        </authorList>
    </citation>
    <scope>NUCLEOTIDE SEQUENCE [LARGE SCALE GENOMIC DNA]</scope>
    <source>
        <strain evidence="1 2">DAOM 197198</strain>
    </source>
</reference>
<protein>
    <submittedName>
        <fullName evidence="1">Uncharacterized protein</fullName>
    </submittedName>
</protein>
<evidence type="ECO:0000313" key="1">
    <source>
        <dbReference type="EMBL" id="POG61607.1"/>
    </source>
</evidence>
<name>A0A2P4P8C3_RHIID</name>
<organism evidence="1 2">
    <name type="scientific">Rhizophagus irregularis (strain DAOM 181602 / DAOM 197198 / MUCL 43194)</name>
    <name type="common">Arbuscular mycorrhizal fungus</name>
    <name type="synonym">Glomus intraradices</name>
    <dbReference type="NCBI Taxonomy" id="747089"/>
    <lineage>
        <taxon>Eukaryota</taxon>
        <taxon>Fungi</taxon>
        <taxon>Fungi incertae sedis</taxon>
        <taxon>Mucoromycota</taxon>
        <taxon>Glomeromycotina</taxon>
        <taxon>Glomeromycetes</taxon>
        <taxon>Glomerales</taxon>
        <taxon>Glomeraceae</taxon>
        <taxon>Rhizophagus</taxon>
    </lineage>
</organism>
<reference evidence="1 2" key="1">
    <citation type="journal article" date="2013" name="Proc. Natl. Acad. Sci. U.S.A.">
        <title>Genome of an arbuscular mycorrhizal fungus provides insight into the oldest plant symbiosis.</title>
        <authorList>
            <person name="Tisserant E."/>
            <person name="Malbreil M."/>
            <person name="Kuo A."/>
            <person name="Kohler A."/>
            <person name="Symeonidi A."/>
            <person name="Balestrini R."/>
            <person name="Charron P."/>
            <person name="Duensing N."/>
            <person name="Frei Dit Frey N."/>
            <person name="Gianinazzi-Pearson V."/>
            <person name="Gilbert L.B."/>
            <person name="Handa Y."/>
            <person name="Herr J.R."/>
            <person name="Hijri M."/>
            <person name="Koul R."/>
            <person name="Kawaguchi M."/>
            <person name="Krajinski F."/>
            <person name="Lammers P.J."/>
            <person name="Masclaux F.G."/>
            <person name="Murat C."/>
            <person name="Morin E."/>
            <person name="Ndikumana S."/>
            <person name="Pagni M."/>
            <person name="Petitpierre D."/>
            <person name="Requena N."/>
            <person name="Rosikiewicz P."/>
            <person name="Riley R."/>
            <person name="Saito K."/>
            <person name="San Clemente H."/>
            <person name="Shapiro H."/>
            <person name="van Tuinen D."/>
            <person name="Becard G."/>
            <person name="Bonfante P."/>
            <person name="Paszkowski U."/>
            <person name="Shachar-Hill Y.Y."/>
            <person name="Tuskan G.A."/>
            <person name="Young P.W."/>
            <person name="Sanders I.R."/>
            <person name="Henrissat B."/>
            <person name="Rensing S.A."/>
            <person name="Grigoriev I.V."/>
            <person name="Corradi N."/>
            <person name="Roux C."/>
            <person name="Martin F."/>
        </authorList>
    </citation>
    <scope>NUCLEOTIDE SEQUENCE [LARGE SCALE GENOMIC DNA]</scope>
    <source>
        <strain evidence="1 2">DAOM 197198</strain>
    </source>
</reference>
<gene>
    <name evidence="1" type="ORF">GLOIN_2v1786367</name>
</gene>
<proteinExistence type="predicted"/>
<evidence type="ECO:0000313" key="2">
    <source>
        <dbReference type="Proteomes" id="UP000018888"/>
    </source>
</evidence>
<accession>A0A2P4P8C3</accession>
<comment type="caution">
    <text evidence="1">The sequence shown here is derived from an EMBL/GenBank/DDBJ whole genome shotgun (WGS) entry which is preliminary data.</text>
</comment>
<dbReference type="AlphaFoldDB" id="A0A2P4P8C3"/>
<dbReference type="Proteomes" id="UP000018888">
    <property type="component" value="Unassembled WGS sequence"/>
</dbReference>